<name>A0A6A4FV37_9STRA</name>
<reference evidence="2 3" key="1">
    <citation type="submission" date="2018-08" db="EMBL/GenBank/DDBJ databases">
        <title>Genomic investigation of the strawberry pathogen Phytophthora fragariae indicates pathogenicity is determined by transcriptional variation in three key races.</title>
        <authorList>
            <person name="Adams T.M."/>
            <person name="Armitage A.D."/>
            <person name="Sobczyk M.K."/>
            <person name="Bates H.J."/>
            <person name="Dunwell J.M."/>
            <person name="Nellist C.F."/>
            <person name="Harrison R.J."/>
        </authorList>
    </citation>
    <scope>NUCLEOTIDE SEQUENCE [LARGE SCALE GENOMIC DNA]</scope>
    <source>
        <strain evidence="2 3">SCRP333</strain>
    </source>
</reference>
<dbReference type="PANTHER" id="PTHR37069:SF2">
    <property type="entry name" value="PIGGYBAC TRANSPOSABLE ELEMENT-DERIVED PROTEIN DOMAIN-CONTAINING PROTEIN"/>
    <property type="match status" value="1"/>
</dbReference>
<dbReference type="EMBL" id="QXFT01000043">
    <property type="protein sequence ID" value="KAE9357958.1"/>
    <property type="molecule type" value="Genomic_DNA"/>
</dbReference>
<evidence type="ECO:0008006" key="4">
    <source>
        <dbReference type="Google" id="ProtNLM"/>
    </source>
</evidence>
<feature type="compositionally biased region" description="Polar residues" evidence="1">
    <location>
        <begin position="73"/>
        <end position="86"/>
    </location>
</feature>
<sequence length="510" mass="56430">MAFQARWRELKRDGWTSKPPAGLSNDFFYIKPGKSKKGVRGDDFFVGELELMKYSDRLDLEELRRQKKDERQAYSQALEVQNNPDISAQAPKETAKSPELIQASDECSKTTPSAAPESPSPSRDLIATSPHVMSDDGCDSSAQAICTTDKHPTTDPPAQRNLSNDFVAAVDGVSSDGESSTSRNDAAEGHAGAASRSSQVEEETKESEASTICPASDVFDEDPNIGGPNDTNDYVTLDSDGECEGDSVYNDDDDNLDWVEPDPGSDDEAASRSDLLFDPALLDAVGGVDAVASGVVRASVLDDMHENGWTVHNLQTPFPYMDEPYEMRPDGWMQENYPGIFDGVHGPTAGARNAANTTLGAFLRFVTPQLLEKIAGASNDYFDENLDARVEAQHAKQQARQLRRPSFQAQTPQQIKSNLQKTPEISGREMCIFLGLLIARTIAPNKEKFAHHWKTTIVRRDPASGEQVEVMCPRFVKDYQTFMGGVDVHDQLRLQRYSIQLARRYKKYYK</sequence>
<dbReference type="Proteomes" id="UP000434957">
    <property type="component" value="Unassembled WGS sequence"/>
</dbReference>
<organism evidence="2 3">
    <name type="scientific">Phytophthora rubi</name>
    <dbReference type="NCBI Taxonomy" id="129364"/>
    <lineage>
        <taxon>Eukaryota</taxon>
        <taxon>Sar</taxon>
        <taxon>Stramenopiles</taxon>
        <taxon>Oomycota</taxon>
        <taxon>Peronosporomycetes</taxon>
        <taxon>Peronosporales</taxon>
        <taxon>Peronosporaceae</taxon>
        <taxon>Phytophthora</taxon>
    </lineage>
</organism>
<feature type="region of interest" description="Disordered" evidence="1">
    <location>
        <begin position="396"/>
        <end position="417"/>
    </location>
</feature>
<evidence type="ECO:0000313" key="3">
    <source>
        <dbReference type="Proteomes" id="UP000434957"/>
    </source>
</evidence>
<feature type="compositionally biased region" description="Acidic residues" evidence="1">
    <location>
        <begin position="239"/>
        <end position="268"/>
    </location>
</feature>
<evidence type="ECO:0000313" key="2">
    <source>
        <dbReference type="EMBL" id="KAE9357958.1"/>
    </source>
</evidence>
<comment type="caution">
    <text evidence="2">The sequence shown here is derived from an EMBL/GenBank/DDBJ whole genome shotgun (WGS) entry which is preliminary data.</text>
</comment>
<keyword evidence="3" id="KW-1185">Reference proteome</keyword>
<dbReference type="PANTHER" id="PTHR37069">
    <property type="entry name" value="DDE_TNP_1_7 DOMAIN-CONTAINING PROTEIN"/>
    <property type="match status" value="1"/>
</dbReference>
<feature type="region of interest" description="Disordered" evidence="1">
    <location>
        <begin position="67"/>
        <end position="271"/>
    </location>
</feature>
<evidence type="ECO:0000256" key="1">
    <source>
        <dbReference type="SAM" id="MobiDB-lite"/>
    </source>
</evidence>
<protein>
    <recommendedName>
        <fullName evidence="4">PiggyBac transposable element-derived protein domain-containing protein</fullName>
    </recommendedName>
</protein>
<proteinExistence type="predicted"/>
<accession>A0A6A4FV37</accession>
<dbReference type="AlphaFoldDB" id="A0A6A4FV37"/>
<gene>
    <name evidence="2" type="ORF">PR003_g1548</name>
</gene>
<feature type="compositionally biased region" description="Low complexity" evidence="1">
    <location>
        <begin position="112"/>
        <end position="122"/>
    </location>
</feature>
<feature type="compositionally biased region" description="Polar residues" evidence="1">
    <location>
        <begin position="407"/>
        <end position="417"/>
    </location>
</feature>